<evidence type="ECO:0000313" key="1">
    <source>
        <dbReference type="EMBL" id="KAF4130736.1"/>
    </source>
</evidence>
<evidence type="ECO:0000313" key="2">
    <source>
        <dbReference type="Proteomes" id="UP000704712"/>
    </source>
</evidence>
<accession>A0A8S9TPA9</accession>
<name>A0A8S9TPA9_PHYIN</name>
<proteinExistence type="predicted"/>
<reference evidence="1" key="1">
    <citation type="submission" date="2020-03" db="EMBL/GenBank/DDBJ databases">
        <title>Hybrid Assembly of Korean Phytophthora infestans isolates.</title>
        <authorList>
            <person name="Prokchorchik M."/>
            <person name="Lee Y."/>
            <person name="Seo J."/>
            <person name="Cho J.-H."/>
            <person name="Park Y.-E."/>
            <person name="Jang D.-C."/>
            <person name="Im J.-S."/>
            <person name="Choi J.-G."/>
            <person name="Park H.-J."/>
            <person name="Lee G.-B."/>
            <person name="Lee Y.-G."/>
            <person name="Hong S.-Y."/>
            <person name="Cho K."/>
            <person name="Sohn K.H."/>
        </authorList>
    </citation>
    <scope>NUCLEOTIDE SEQUENCE</scope>
    <source>
        <strain evidence="1">KR_2_A2</strain>
    </source>
</reference>
<organism evidence="1 2">
    <name type="scientific">Phytophthora infestans</name>
    <name type="common">Potato late blight agent</name>
    <name type="synonym">Botrytis infestans</name>
    <dbReference type="NCBI Taxonomy" id="4787"/>
    <lineage>
        <taxon>Eukaryota</taxon>
        <taxon>Sar</taxon>
        <taxon>Stramenopiles</taxon>
        <taxon>Oomycota</taxon>
        <taxon>Peronosporomycetes</taxon>
        <taxon>Peronosporales</taxon>
        <taxon>Peronosporaceae</taxon>
        <taxon>Phytophthora</taxon>
    </lineage>
</organism>
<protein>
    <submittedName>
        <fullName evidence="1">Uncharacterized protein</fullName>
    </submittedName>
</protein>
<comment type="caution">
    <text evidence="1">The sequence shown here is derived from an EMBL/GenBank/DDBJ whole genome shotgun (WGS) entry which is preliminary data.</text>
</comment>
<gene>
    <name evidence="1" type="ORF">GN958_ATG20079</name>
</gene>
<dbReference type="EMBL" id="JAACNO010002806">
    <property type="protein sequence ID" value="KAF4130736.1"/>
    <property type="molecule type" value="Genomic_DNA"/>
</dbReference>
<dbReference type="AlphaFoldDB" id="A0A8S9TPA9"/>
<dbReference type="Proteomes" id="UP000704712">
    <property type="component" value="Unassembled WGS sequence"/>
</dbReference>
<sequence>MAVSSIFAKNRDCNRTPKQHFIIRFFNVVNAVPRNLWVVSGDYMRQTRVSSNLRQGRPYVS</sequence>